<name>A0A095VSZ2_9GAMM</name>
<proteinExistence type="inferred from homology"/>
<dbReference type="InterPro" id="IPR012910">
    <property type="entry name" value="Plug_dom"/>
</dbReference>
<dbReference type="InterPro" id="IPR036942">
    <property type="entry name" value="Beta-barrel_TonB_sf"/>
</dbReference>
<evidence type="ECO:0000256" key="9">
    <source>
        <dbReference type="ARBA" id="ARBA00023136"/>
    </source>
</evidence>
<evidence type="ECO:0000256" key="5">
    <source>
        <dbReference type="ARBA" id="ARBA00022692"/>
    </source>
</evidence>
<comment type="caution">
    <text evidence="16">The sequence shown here is derived from an EMBL/GenBank/DDBJ whole genome shotgun (WGS) entry which is preliminary data.</text>
</comment>
<accession>A0A095VSZ2</accession>
<keyword evidence="4" id="KW-0410">Iron transport</keyword>
<dbReference type="SUPFAM" id="SSF56935">
    <property type="entry name" value="Porins"/>
    <property type="match status" value="1"/>
</dbReference>
<keyword evidence="8 12" id="KW-0798">TonB box</keyword>
<dbReference type="PATRIC" id="fig|1265313.6.peg.898"/>
<evidence type="ECO:0000256" key="4">
    <source>
        <dbReference type="ARBA" id="ARBA00022496"/>
    </source>
</evidence>
<keyword evidence="10 11" id="KW-0998">Cell outer membrane</keyword>
<dbReference type="STRING" id="1265313.HRUBRA_00906"/>
<evidence type="ECO:0000256" key="10">
    <source>
        <dbReference type="ARBA" id="ARBA00023237"/>
    </source>
</evidence>
<comment type="subcellular location">
    <subcellularLocation>
        <location evidence="1 11">Cell outer membrane</location>
        <topology evidence="1 11">Multi-pass membrane protein</topology>
    </subcellularLocation>
</comment>
<keyword evidence="2 11" id="KW-0813">Transport</keyword>
<keyword evidence="16" id="KW-0675">Receptor</keyword>
<evidence type="ECO:0000259" key="14">
    <source>
        <dbReference type="Pfam" id="PF00593"/>
    </source>
</evidence>
<dbReference type="InterPro" id="IPR000531">
    <property type="entry name" value="Beta-barrel_TonB"/>
</dbReference>
<organism evidence="16 17">
    <name type="scientific">Pseudohaliea rubra DSM 19751</name>
    <dbReference type="NCBI Taxonomy" id="1265313"/>
    <lineage>
        <taxon>Bacteria</taxon>
        <taxon>Pseudomonadati</taxon>
        <taxon>Pseudomonadota</taxon>
        <taxon>Gammaproteobacteria</taxon>
        <taxon>Cellvibrionales</taxon>
        <taxon>Halieaceae</taxon>
        <taxon>Pseudohaliea</taxon>
    </lineage>
</organism>
<sequence>MLKGASFVGAVAAAALSMQVLPVAAQLEEVIVTAQKRSESLQDVPIAVTAFTGESMRELGITNASDLVVFTPGLSMRQQSGSNINYFLRGVGTNDIHLTAAPAVGQYFDEITLTSGFHARTSLFDMNRVEVLKGPQNTLFGLNTTGGAVSYFSNRPEIGAGSQGSLDARLGNYGLVNLEGAVGFDLGANAAMRLAGVWNQSDGAFESQYDGKEYGDDDTQALRAQVLWRLGDATDALLNVHYGQSENNGSVYKVLGTRSPDGSGAVCAGFNPGSVQDFDDNTPCITVPPPAAGGQGPGQPGVDPSFADWEDVAMDVGGEDLETYGAFFKLNHEFSWASFTSITAFDNLQFTNTNDLDGAQLGQMINLQQDDRDTFQQELRLVSLSDGDFRWIGGIYYLDEESQSYTGLRSNLIGGWAILPNVQLDHTRENVGVYAQGEYDLTEALTLTVGTRWSDETIEGDYLPSRPRVVGIADTTPLHAAQVNALVAEQNPGTPAFDANGFELARQLSQKLENDDVGFTVKLDYQLADDSMLYASFARGFKGAALDIRAAYALVPVGNVEQGLEDARLEPESLDAWEVGFKGTYLDNRLQLDAALFYYSYENLQQFITFRGIPTLDNAPESESYGFDANLKFANETGFFAQLGVSYLETEVTDASDSEFIEGAPLAGSPEWSVTALATQDFSVGSGVLTLMANISYTDEQATETLTSATQPVEQALTVDGYTLVNTSLVYRFGDAEQFKVGLFANNLLDEHFCVGLRTSDTANLAQPGNAGYHHGNLTCMVNNTTVRTYGVSVGYSF</sequence>
<evidence type="ECO:0000256" key="8">
    <source>
        <dbReference type="ARBA" id="ARBA00023077"/>
    </source>
</evidence>
<feature type="domain" description="TonB-dependent receptor-like beta-barrel" evidence="14">
    <location>
        <begin position="317"/>
        <end position="748"/>
    </location>
</feature>
<comment type="similarity">
    <text evidence="11 12">Belongs to the TonB-dependent receptor family.</text>
</comment>
<dbReference type="eggNOG" id="COG4206">
    <property type="taxonomic scope" value="Bacteria"/>
</dbReference>
<dbReference type="AlphaFoldDB" id="A0A095VSZ2"/>
<keyword evidence="9 11" id="KW-0472">Membrane</keyword>
<evidence type="ECO:0000256" key="11">
    <source>
        <dbReference type="PROSITE-ProRule" id="PRU01360"/>
    </source>
</evidence>
<evidence type="ECO:0000256" key="12">
    <source>
        <dbReference type="RuleBase" id="RU003357"/>
    </source>
</evidence>
<dbReference type="EMBL" id="AUVB01000024">
    <property type="protein sequence ID" value="KGE04567.1"/>
    <property type="molecule type" value="Genomic_DNA"/>
</dbReference>
<evidence type="ECO:0000256" key="13">
    <source>
        <dbReference type="SAM" id="SignalP"/>
    </source>
</evidence>
<dbReference type="GO" id="GO:0009279">
    <property type="term" value="C:cell outer membrane"/>
    <property type="evidence" value="ECO:0007669"/>
    <property type="project" value="UniProtKB-SubCell"/>
</dbReference>
<feature type="domain" description="TonB-dependent receptor plug" evidence="15">
    <location>
        <begin position="41"/>
        <end position="148"/>
    </location>
</feature>
<dbReference type="PANTHER" id="PTHR32552:SF81">
    <property type="entry name" value="TONB-DEPENDENT OUTER MEMBRANE RECEPTOR"/>
    <property type="match status" value="1"/>
</dbReference>
<evidence type="ECO:0000256" key="6">
    <source>
        <dbReference type="ARBA" id="ARBA00023004"/>
    </source>
</evidence>
<dbReference type="Gene3D" id="2.40.170.20">
    <property type="entry name" value="TonB-dependent receptor, beta-barrel domain"/>
    <property type="match status" value="2"/>
</dbReference>
<protein>
    <submittedName>
        <fullName evidence="16">TonB-dependent receptor</fullName>
    </submittedName>
</protein>
<dbReference type="eggNOG" id="COG1629">
    <property type="taxonomic scope" value="Bacteria"/>
</dbReference>
<keyword evidence="7" id="KW-0406">Ion transport</keyword>
<dbReference type="HOGENOM" id="CLU_008287_15_0_6"/>
<keyword evidence="3 11" id="KW-1134">Transmembrane beta strand</keyword>
<dbReference type="Pfam" id="PF07715">
    <property type="entry name" value="Plug"/>
    <property type="match status" value="1"/>
</dbReference>
<dbReference type="PANTHER" id="PTHR32552">
    <property type="entry name" value="FERRICHROME IRON RECEPTOR-RELATED"/>
    <property type="match status" value="1"/>
</dbReference>
<evidence type="ECO:0000313" key="17">
    <source>
        <dbReference type="Proteomes" id="UP000029640"/>
    </source>
</evidence>
<dbReference type="Proteomes" id="UP000029640">
    <property type="component" value="Unassembled WGS sequence"/>
</dbReference>
<dbReference type="InterPro" id="IPR039426">
    <property type="entry name" value="TonB-dep_rcpt-like"/>
</dbReference>
<dbReference type="PROSITE" id="PS52016">
    <property type="entry name" value="TONB_DEPENDENT_REC_3"/>
    <property type="match status" value="1"/>
</dbReference>
<dbReference type="RefSeq" id="WP_201771519.1">
    <property type="nucleotide sequence ID" value="NZ_KN234749.1"/>
</dbReference>
<evidence type="ECO:0000256" key="2">
    <source>
        <dbReference type="ARBA" id="ARBA00022448"/>
    </source>
</evidence>
<feature type="signal peptide" evidence="13">
    <location>
        <begin position="1"/>
        <end position="25"/>
    </location>
</feature>
<evidence type="ECO:0000313" key="16">
    <source>
        <dbReference type="EMBL" id="KGE04567.1"/>
    </source>
</evidence>
<dbReference type="Pfam" id="PF00593">
    <property type="entry name" value="TonB_dep_Rec_b-barrel"/>
    <property type="match status" value="1"/>
</dbReference>
<dbReference type="GO" id="GO:0006826">
    <property type="term" value="P:iron ion transport"/>
    <property type="evidence" value="ECO:0007669"/>
    <property type="project" value="UniProtKB-KW"/>
</dbReference>
<keyword evidence="13" id="KW-0732">Signal</keyword>
<evidence type="ECO:0000256" key="3">
    <source>
        <dbReference type="ARBA" id="ARBA00022452"/>
    </source>
</evidence>
<evidence type="ECO:0000256" key="7">
    <source>
        <dbReference type="ARBA" id="ARBA00023065"/>
    </source>
</evidence>
<evidence type="ECO:0000259" key="15">
    <source>
        <dbReference type="Pfam" id="PF07715"/>
    </source>
</evidence>
<evidence type="ECO:0000256" key="1">
    <source>
        <dbReference type="ARBA" id="ARBA00004571"/>
    </source>
</evidence>
<keyword evidence="17" id="KW-1185">Reference proteome</keyword>
<keyword evidence="6" id="KW-0408">Iron</keyword>
<reference evidence="16 17" key="1">
    <citation type="journal article" date="2014" name="Genome Announc.">
        <title>Genome Sequence of Gammaproteobacterial Pseudohaliea rubra Type Strain DSM 19751, Isolated from Coastal Seawater of the Mediterranean Sea.</title>
        <authorList>
            <person name="Spring S."/>
            <person name="Fiebig A."/>
            <person name="Riedel T."/>
            <person name="Goker M."/>
            <person name="Klenk H.P."/>
        </authorList>
    </citation>
    <scope>NUCLEOTIDE SEQUENCE [LARGE SCALE GENOMIC DNA]</scope>
    <source>
        <strain evidence="16 17">DSM 19751</strain>
    </source>
</reference>
<feature type="chain" id="PRO_5001919674" evidence="13">
    <location>
        <begin position="26"/>
        <end position="798"/>
    </location>
</feature>
<keyword evidence="5 11" id="KW-0812">Transmembrane</keyword>
<gene>
    <name evidence="16" type="ORF">HRUBRA_00906</name>
</gene>